<dbReference type="AlphaFoldDB" id="A0A1F2PN15"/>
<protein>
    <submittedName>
        <fullName evidence="2">Uncharacterized protein</fullName>
    </submittedName>
</protein>
<evidence type="ECO:0000256" key="1">
    <source>
        <dbReference type="SAM" id="Phobius"/>
    </source>
</evidence>
<evidence type="ECO:0000313" key="4">
    <source>
        <dbReference type="Proteomes" id="UP000627573"/>
    </source>
</evidence>
<proteinExistence type="predicted"/>
<reference evidence="2 4" key="1">
    <citation type="submission" date="2020-12" db="EMBL/GenBank/DDBJ databases">
        <title>Draft genome sequence of furan degrading bacterial strain FUR100.</title>
        <authorList>
            <person name="Woiski C."/>
        </authorList>
    </citation>
    <scope>NUCLEOTIDE SEQUENCE [LARGE SCALE GENOMIC DNA]</scope>
    <source>
        <strain evidence="2 4">FUR100</strain>
    </source>
</reference>
<dbReference type="GeneID" id="57489734"/>
<keyword evidence="1" id="KW-1133">Transmembrane helix</keyword>
<reference evidence="3" key="2">
    <citation type="submission" date="2023-08" db="EMBL/GenBank/DDBJ databases">
        <title>Isolation and Characterization of Rhodococcus erythropolis MGMM8.</title>
        <authorList>
            <person name="Diabankana R.G.C."/>
            <person name="Afordoanyi D.M."/>
            <person name="Validov S.Z."/>
        </authorList>
    </citation>
    <scope>NUCLEOTIDE SEQUENCE</scope>
    <source>
        <strain evidence="3">MGMM8</strain>
    </source>
</reference>
<dbReference type="OrthoDB" id="4481177at2"/>
<dbReference type="EMBL" id="CP124545">
    <property type="protein sequence ID" value="WGV50275.1"/>
    <property type="molecule type" value="Genomic_DNA"/>
</dbReference>
<dbReference type="EMBL" id="JAECSB010000013">
    <property type="protein sequence ID" value="MBH5141411.1"/>
    <property type="molecule type" value="Genomic_DNA"/>
</dbReference>
<keyword evidence="1" id="KW-0472">Membrane</keyword>
<keyword evidence="4" id="KW-1185">Reference proteome</keyword>
<dbReference type="RefSeq" id="WP_124568973.1">
    <property type="nucleotide sequence ID" value="NZ_AP018733.1"/>
</dbReference>
<organism evidence="2 4">
    <name type="scientific">Rhodococcus erythropolis</name>
    <name type="common">Arthrobacter picolinophilus</name>
    <dbReference type="NCBI Taxonomy" id="1833"/>
    <lineage>
        <taxon>Bacteria</taxon>
        <taxon>Bacillati</taxon>
        <taxon>Actinomycetota</taxon>
        <taxon>Actinomycetes</taxon>
        <taxon>Mycobacteriales</taxon>
        <taxon>Nocardiaceae</taxon>
        <taxon>Rhodococcus</taxon>
        <taxon>Rhodococcus erythropolis group</taxon>
    </lineage>
</organism>
<feature type="transmembrane region" description="Helical" evidence="1">
    <location>
        <begin position="40"/>
        <end position="61"/>
    </location>
</feature>
<accession>A0A1F2PN15</accession>
<evidence type="ECO:0000313" key="3">
    <source>
        <dbReference type="EMBL" id="WGV50275.1"/>
    </source>
</evidence>
<sequence length="68" mass="7396">MATTAAVQNPTRSRARTMSLSEYVAEHPAQRVFPPTSERAARMAMLIMFALMAVTLVVLVLDEAGIFG</sequence>
<name>A0A1F2PN15_RHOER</name>
<evidence type="ECO:0000313" key="2">
    <source>
        <dbReference type="EMBL" id="MBH5141411.1"/>
    </source>
</evidence>
<keyword evidence="1" id="KW-0812">Transmembrane</keyword>
<dbReference type="Proteomes" id="UP001230933">
    <property type="component" value="Chromosome"/>
</dbReference>
<dbReference type="Proteomes" id="UP000627573">
    <property type="component" value="Unassembled WGS sequence"/>
</dbReference>
<gene>
    <name evidence="2" type="ORF">I3517_02115</name>
    <name evidence="3" type="ORF">QIE55_03330</name>
</gene>